<keyword evidence="1" id="KW-0175">Coiled coil</keyword>
<evidence type="ECO:0000313" key="3">
    <source>
        <dbReference type="Proteomes" id="UP000250991"/>
    </source>
</evidence>
<organism evidence="2 3">
    <name type="scientific">Escherichia coli</name>
    <dbReference type="NCBI Taxonomy" id="562"/>
    <lineage>
        <taxon>Bacteria</taxon>
        <taxon>Pseudomonadati</taxon>
        <taxon>Pseudomonadota</taxon>
        <taxon>Gammaproteobacteria</taxon>
        <taxon>Enterobacterales</taxon>
        <taxon>Enterobacteriaceae</taxon>
        <taxon>Escherichia</taxon>
    </lineage>
</organism>
<protein>
    <submittedName>
        <fullName evidence="2">Uncharacterized protein</fullName>
    </submittedName>
</protein>
<evidence type="ECO:0000256" key="1">
    <source>
        <dbReference type="SAM" id="Coils"/>
    </source>
</evidence>
<gene>
    <name evidence="2" type="ORF">NCTC8009_00707</name>
</gene>
<evidence type="ECO:0000313" key="2">
    <source>
        <dbReference type="EMBL" id="SPW74294.1"/>
    </source>
</evidence>
<dbReference type="Proteomes" id="UP000250991">
    <property type="component" value="Unassembled WGS sequence"/>
</dbReference>
<feature type="coiled-coil region" evidence="1">
    <location>
        <begin position="5"/>
        <end position="74"/>
    </location>
</feature>
<dbReference type="EMBL" id="UARW01000007">
    <property type="protein sequence ID" value="SPW74294.1"/>
    <property type="molecule type" value="Genomic_DNA"/>
</dbReference>
<reference evidence="2 3" key="1">
    <citation type="submission" date="2018-06" db="EMBL/GenBank/DDBJ databases">
        <authorList>
            <consortium name="Pathogen Informatics"/>
            <person name="Doyle S."/>
        </authorList>
    </citation>
    <scope>NUCLEOTIDE SEQUENCE [LARGE SCALE GENOMIC DNA]</scope>
    <source>
        <strain evidence="2 3">NCTC8009</strain>
    </source>
</reference>
<name>A0A2X1LC89_ECOLX</name>
<proteinExistence type="predicted"/>
<sequence>MKADIESYLNEADKLAEERSIMIDQVDVAQRGLTEKRAALTEMQKKLDAQKAINEELQAKRDKLLSAKGEKTKERAFSDQLRHVKHNLAIDGKTVLDNGAEV</sequence>
<dbReference type="AlphaFoldDB" id="A0A2X1LC89"/>
<accession>A0A2X1LC89</accession>